<proteinExistence type="predicted"/>
<comment type="caution">
    <text evidence="1">The sequence shown here is derived from an EMBL/GenBank/DDBJ whole genome shotgun (WGS) entry which is preliminary data.</text>
</comment>
<accession>A0AA92C640</accession>
<evidence type="ECO:0000313" key="2">
    <source>
        <dbReference type="Proteomes" id="UP000244335"/>
    </source>
</evidence>
<gene>
    <name evidence="1" type="ORF">DC430_02360</name>
</gene>
<dbReference type="EMBL" id="QDFR01000001">
    <property type="protein sequence ID" value="PVE56641.1"/>
    <property type="molecule type" value="Genomic_DNA"/>
</dbReference>
<dbReference type="AlphaFoldDB" id="A0AA92C640"/>
<sequence>MIWNGAWRKAKQGDHAALERLSSEFLIGLLDPPGPDPRSGRSAKKQSHALVLAIYAADRGAKMNLDIIVREFAAQHDPIYIDVTSGRITYKRLSESGKSRELLRLCRNGDTQRCVAAVKQSDLIPSPDRYASAIDRELQTKPVSCFRPYI</sequence>
<reference evidence="1 2" key="1">
    <citation type="submission" date="2018-04" db="EMBL/GenBank/DDBJ databases">
        <authorList>
            <person name="Hagen T."/>
        </authorList>
    </citation>
    <scope>NUCLEOTIDE SEQUENCE [LARGE SCALE GENOMIC DNA]</scope>
    <source>
        <strain evidence="1 2">TPD7009</strain>
    </source>
</reference>
<organism evidence="1 2">
    <name type="scientific">Rhizobium rhizogenes</name>
    <name type="common">Agrobacterium rhizogenes</name>
    <dbReference type="NCBI Taxonomy" id="359"/>
    <lineage>
        <taxon>Bacteria</taxon>
        <taxon>Pseudomonadati</taxon>
        <taxon>Pseudomonadota</taxon>
        <taxon>Alphaproteobacteria</taxon>
        <taxon>Hyphomicrobiales</taxon>
        <taxon>Rhizobiaceae</taxon>
        <taxon>Rhizobium/Agrobacterium group</taxon>
        <taxon>Rhizobium</taxon>
    </lineage>
</organism>
<protein>
    <submittedName>
        <fullName evidence="1">Uncharacterized protein</fullName>
    </submittedName>
</protein>
<evidence type="ECO:0000313" key="1">
    <source>
        <dbReference type="EMBL" id="PVE56641.1"/>
    </source>
</evidence>
<dbReference type="Proteomes" id="UP000244335">
    <property type="component" value="Unassembled WGS sequence"/>
</dbReference>
<name>A0AA92C640_RHIRH</name>